<evidence type="ECO:0000256" key="9">
    <source>
        <dbReference type="RuleBase" id="RU361161"/>
    </source>
</evidence>
<dbReference type="Pfam" id="PF00933">
    <property type="entry name" value="Glyco_hydro_3"/>
    <property type="match status" value="1"/>
</dbReference>
<dbReference type="Gene3D" id="2.60.40.2030">
    <property type="match status" value="2"/>
</dbReference>
<dbReference type="GO" id="GO:0008422">
    <property type="term" value="F:beta-glucosidase activity"/>
    <property type="evidence" value="ECO:0007669"/>
    <property type="project" value="UniProtKB-EC"/>
</dbReference>
<dbReference type="SMART" id="SM00237">
    <property type="entry name" value="Calx_beta"/>
    <property type="match status" value="2"/>
</dbReference>
<evidence type="ECO:0000256" key="3">
    <source>
        <dbReference type="ARBA" id="ARBA00012744"/>
    </source>
</evidence>
<dbReference type="PANTHER" id="PTHR30620">
    <property type="entry name" value="PERIPLASMIC BETA-GLUCOSIDASE-RELATED"/>
    <property type="match status" value="1"/>
</dbReference>
<dbReference type="InterPro" id="IPR005087">
    <property type="entry name" value="CBM11"/>
</dbReference>
<sequence length="1629" mass="167433">MRRLDHRRARGLALVAGLAVAATGAVAPLAAAADDGPTDLARLGTVTASAFQDDGDGTFPASNAIDGDDSTRWASGNGPDDADATYTATLTSDLGAPATVDGITLKWEASYAVAYDVETALGNPDDPDSWSTAYSTTTGDGGTDAVTFDSPAHARYVRIDMKKRAASTWEAPKLHYYGYSIYTLSVAGAFDTPQVAVGARTLSVGAGKDVTVPVTLSNPASTEQKVHVATKDGTAKAGTDYEAVDQDLTFEAGETQQSVVVHTTSAGALAGDKAFTVALSGPSDGLALASAASTDVTLTPTGTLPDAGTSTLLEGFEQGVPSTYAVWGSDAGATPKLATVADASVPGAADGNHALTATVATAGTYGGFTYEHRVDNASETFDWSAYDGFSFWFLGQGSGKTFSVELHNRDASDKELGFATNVTDDTTGWRKVSVLFKDLKPKSGVTAKAFAPATSTGFAVTLTGLGAGTFTFDGFSLDQRAVLLDDFEHGVSGDATAKTGYFAWGSSDANVTLAATGLARGDAADNHVLGGQYLVPDGGYGGFSDNLAAAQDWSSFRGLRFWWYASQPNNPASPTAGATIQVELKDGGPDAEHAESWIATFKDNWSADGSRWKLVSLPFSAFRLGANQPGGDETKNGTLDLTSSWGYAFTFPAGTASATPYSIDDVELYGTPAVAAATTITTDQDAYLVDPGGTAHVEVGLTTADGKPLAKATTVDWSTGGGTAKDGTDFAAASGTLTFDAGAESGTTQTVDVATTAGTPASEALTIPVTLKSAGATAPAEAPRVVVNAHGLPYLDASLPTAQRVDDLLGRMTLQEKVGQMAQAERLGLATPQQITTLGLGSVLSGGGSTPAANTPQAWADMIDGYQREALATPLQVPLLYGADAVHGHSNVKDATIYPHNIGLGATRNPALVEKVGEETASETRTTGVNWAFAPCLCVTRDERWGRTYESFGEDPALVSSFATSAIEGLQGSDPADKSGADEVLASAKHWAGDGGTTYDDSVAGTGGYPIDQGITNVPSQDVFEKLYATPYVPAIQAGVGSIMPSYSALSIDGADPVRMTEEPLNQSLLKDRMGFDGFLISDYQAIDKLPGGTYAEKAVRAVTTGSIDMAMAPYNFGDFITAIVDGVNAGQVPQARVDDAVRRILTQKFELGLFEHPFTDDSQRDQFGGAAHRATAAQAAAESQVLLKNTGGALPLKKTGKLYVAGSNADDLGNQTGGWTITWQGQSGTHTSGTTILDGIEAAAPDLSVTYSKTASADPSGYDAGLVVVGETPYAEGQGDVGNNGHTLNLTAADKKAVDTVCAAIPTCVVLVVSGRPMMLGDVQDEAGAIVAGFLPGTEGEGVASVLLGDAPFTGRLPLSWPASMDQVPVNVGDASYEPAWAYGWGLRTDAPRARLTALVGSLSGEPKKAVQALLDAEVWKADGTLNDADAGLRLVAAAAKTLTQATKAQVDDSGIDEAQQHPIDPTVLTQADTVVSLARDLAQQAVVGQGSTPDAGPVTATADAEHLQEAGDAYDAVVTLAKVAGVDVTTPLKAAPKALLPPLAVGLPIVGLPYVATPGLWSVTGVKLTYQWNADGTPIKGATKAVYTPTAADVGKRLSVTVTAGKAGYQAGTATSPSSGKVIRLGR</sequence>
<dbReference type="Pfam" id="PF01915">
    <property type="entry name" value="Glyco_hydro_3_C"/>
    <property type="match status" value="1"/>
</dbReference>
<dbReference type="EMBL" id="CP045529">
    <property type="protein sequence ID" value="QFU96664.1"/>
    <property type="molecule type" value="Genomic_DNA"/>
</dbReference>
<name>A0A5P9Q5K7_9MICO</name>
<feature type="signal peptide" evidence="11">
    <location>
        <begin position="1"/>
        <end position="21"/>
    </location>
</feature>
<dbReference type="InterPro" id="IPR001764">
    <property type="entry name" value="Glyco_hydro_3_N"/>
</dbReference>
<evidence type="ECO:0000313" key="13">
    <source>
        <dbReference type="EMBL" id="QFU96664.1"/>
    </source>
</evidence>
<comment type="catalytic activity">
    <reaction evidence="1">
        <text>Hydrolysis of terminal, non-reducing beta-D-glucosyl residues with release of beta-D-glucose.</text>
        <dbReference type="EC" id="3.2.1.21"/>
    </reaction>
</comment>
<dbReference type="InterPro" id="IPR019800">
    <property type="entry name" value="Glyco_hydro_3_AS"/>
</dbReference>
<dbReference type="InterPro" id="IPR008979">
    <property type="entry name" value="Galactose-bd-like_sf"/>
</dbReference>
<reference evidence="13 14" key="1">
    <citation type="submission" date="2019-10" db="EMBL/GenBank/DDBJ databases">
        <title>Genome sequence of Luteimicrobium xylanilyticum HY-24.</title>
        <authorList>
            <person name="Kim D.Y."/>
            <person name="Park H.-Y."/>
        </authorList>
    </citation>
    <scope>NUCLEOTIDE SEQUENCE [LARGE SCALE GENOMIC DNA]</scope>
    <source>
        <strain evidence="13 14">HY-24</strain>
    </source>
</reference>
<accession>A0A5P9Q5K7</accession>
<keyword evidence="7" id="KW-0106">Calcium</keyword>
<dbReference type="Gene3D" id="3.20.20.300">
    <property type="entry name" value="Glycoside hydrolase, family 3, N-terminal domain"/>
    <property type="match status" value="1"/>
</dbReference>
<evidence type="ECO:0000256" key="5">
    <source>
        <dbReference type="ARBA" id="ARBA00022737"/>
    </source>
</evidence>
<dbReference type="GO" id="GO:0030245">
    <property type="term" value="P:cellulose catabolic process"/>
    <property type="evidence" value="ECO:0007669"/>
    <property type="project" value="InterPro"/>
</dbReference>
<dbReference type="SUPFAM" id="SSF49785">
    <property type="entry name" value="Galactose-binding domain-like"/>
    <property type="match status" value="3"/>
</dbReference>
<evidence type="ECO:0000256" key="10">
    <source>
        <dbReference type="SAM" id="MobiDB-lite"/>
    </source>
</evidence>
<dbReference type="Proteomes" id="UP000326702">
    <property type="component" value="Chromosome"/>
</dbReference>
<feature type="region of interest" description="Disordered" evidence="10">
    <location>
        <begin position="52"/>
        <end position="80"/>
    </location>
</feature>
<dbReference type="Gene3D" id="2.60.120.430">
    <property type="entry name" value="Galactose-binding lectin"/>
    <property type="match status" value="2"/>
</dbReference>
<dbReference type="PRINTS" id="PR00133">
    <property type="entry name" value="GLHYDRLASE3"/>
</dbReference>
<dbReference type="GO" id="GO:0007154">
    <property type="term" value="P:cell communication"/>
    <property type="evidence" value="ECO:0007669"/>
    <property type="project" value="InterPro"/>
</dbReference>
<dbReference type="KEGG" id="lxl:KDY119_00151"/>
<dbReference type="InterPro" id="IPR051915">
    <property type="entry name" value="Cellulose_Degrad_GH3"/>
</dbReference>
<organism evidence="13 14">
    <name type="scientific">Luteimicrobium xylanilyticum</name>
    <dbReference type="NCBI Taxonomy" id="1133546"/>
    <lineage>
        <taxon>Bacteria</taxon>
        <taxon>Bacillati</taxon>
        <taxon>Actinomycetota</taxon>
        <taxon>Actinomycetes</taxon>
        <taxon>Micrococcales</taxon>
        <taxon>Luteimicrobium</taxon>
    </lineage>
</organism>
<evidence type="ECO:0000256" key="11">
    <source>
        <dbReference type="SAM" id="SignalP"/>
    </source>
</evidence>
<dbReference type="SUPFAM" id="SSF141072">
    <property type="entry name" value="CalX-like"/>
    <property type="match status" value="2"/>
</dbReference>
<dbReference type="InterPro" id="IPR036962">
    <property type="entry name" value="Glyco_hydro_3_N_sf"/>
</dbReference>
<protein>
    <recommendedName>
        <fullName evidence="3">beta-glucosidase</fullName>
        <ecNumber evidence="3">3.2.1.21</ecNumber>
    </recommendedName>
</protein>
<dbReference type="EC" id="3.2.1.21" evidence="3"/>
<evidence type="ECO:0000256" key="8">
    <source>
        <dbReference type="ARBA" id="ARBA00023295"/>
    </source>
</evidence>
<evidence type="ECO:0000256" key="6">
    <source>
        <dbReference type="ARBA" id="ARBA00022801"/>
    </source>
</evidence>
<dbReference type="PROSITE" id="PS00775">
    <property type="entry name" value="GLYCOSYL_HYDROL_F3"/>
    <property type="match status" value="1"/>
</dbReference>
<dbReference type="InterPro" id="IPR003644">
    <property type="entry name" value="Calx_beta"/>
</dbReference>
<feature type="chain" id="PRO_5039631122" description="beta-glucosidase" evidence="11">
    <location>
        <begin position="22"/>
        <end position="1629"/>
    </location>
</feature>
<dbReference type="InterPro" id="IPR000421">
    <property type="entry name" value="FA58C"/>
</dbReference>
<gene>
    <name evidence="13" type="ORF">KDY119_00151</name>
</gene>
<dbReference type="InterPro" id="IPR036881">
    <property type="entry name" value="Glyco_hydro_3_C_sf"/>
</dbReference>
<dbReference type="OrthoDB" id="3187562at2"/>
<dbReference type="InterPro" id="IPR038081">
    <property type="entry name" value="CalX-like_sf"/>
</dbReference>
<dbReference type="PROSITE" id="PS50022">
    <property type="entry name" value="FA58C_3"/>
    <property type="match status" value="1"/>
</dbReference>
<dbReference type="RefSeq" id="WP_148284305.1">
    <property type="nucleotide sequence ID" value="NZ_BAABIH010000013.1"/>
</dbReference>
<dbReference type="InterPro" id="IPR017853">
    <property type="entry name" value="GH"/>
</dbReference>
<dbReference type="Gene3D" id="2.60.120.260">
    <property type="entry name" value="Galactose-binding domain-like"/>
    <property type="match status" value="1"/>
</dbReference>
<keyword evidence="8 9" id="KW-0326">Glycosidase</keyword>
<dbReference type="GO" id="GO:0016020">
    <property type="term" value="C:membrane"/>
    <property type="evidence" value="ECO:0007669"/>
    <property type="project" value="InterPro"/>
</dbReference>
<dbReference type="InterPro" id="IPR002772">
    <property type="entry name" value="Glyco_hydro_3_C"/>
</dbReference>
<evidence type="ECO:0000256" key="2">
    <source>
        <dbReference type="ARBA" id="ARBA00005336"/>
    </source>
</evidence>
<evidence type="ECO:0000259" key="12">
    <source>
        <dbReference type="PROSITE" id="PS50022"/>
    </source>
</evidence>
<dbReference type="GO" id="GO:0008810">
    <property type="term" value="F:cellulase activity"/>
    <property type="evidence" value="ECO:0007669"/>
    <property type="project" value="InterPro"/>
</dbReference>
<dbReference type="Gene3D" id="3.40.50.1700">
    <property type="entry name" value="Glycoside hydrolase family 3 C-terminal domain"/>
    <property type="match status" value="1"/>
</dbReference>
<dbReference type="Pfam" id="PF03160">
    <property type="entry name" value="Calx-beta"/>
    <property type="match status" value="2"/>
</dbReference>
<comment type="similarity">
    <text evidence="2 9">Belongs to the glycosyl hydrolase 3 family.</text>
</comment>
<keyword evidence="4 11" id="KW-0732">Signal</keyword>
<keyword evidence="5" id="KW-0677">Repeat</keyword>
<keyword evidence="14" id="KW-1185">Reference proteome</keyword>
<dbReference type="Pfam" id="PF00754">
    <property type="entry name" value="F5_F8_type_C"/>
    <property type="match status" value="1"/>
</dbReference>
<dbReference type="Gene3D" id="2.60.40.2700">
    <property type="match status" value="1"/>
</dbReference>
<evidence type="ECO:0000256" key="7">
    <source>
        <dbReference type="ARBA" id="ARBA00022837"/>
    </source>
</evidence>
<keyword evidence="6 9" id="KW-0378">Hydrolase</keyword>
<evidence type="ECO:0000313" key="14">
    <source>
        <dbReference type="Proteomes" id="UP000326702"/>
    </source>
</evidence>
<dbReference type="SUPFAM" id="SSF52279">
    <property type="entry name" value="Beta-D-glucan exohydrolase, C-terminal domain"/>
    <property type="match status" value="1"/>
</dbReference>
<feature type="domain" description="F5/8 type C" evidence="12">
    <location>
        <begin position="26"/>
        <end position="179"/>
    </location>
</feature>
<evidence type="ECO:0000256" key="1">
    <source>
        <dbReference type="ARBA" id="ARBA00000448"/>
    </source>
</evidence>
<dbReference type="SUPFAM" id="SSF51445">
    <property type="entry name" value="(Trans)glycosidases"/>
    <property type="match status" value="1"/>
</dbReference>
<dbReference type="Pfam" id="PF03425">
    <property type="entry name" value="CBM_11"/>
    <property type="match status" value="2"/>
</dbReference>
<dbReference type="PANTHER" id="PTHR30620:SF16">
    <property type="entry name" value="LYSOSOMAL BETA GLUCOSIDASE"/>
    <property type="match status" value="1"/>
</dbReference>
<proteinExistence type="inferred from homology"/>
<evidence type="ECO:0000256" key="4">
    <source>
        <dbReference type="ARBA" id="ARBA00022729"/>
    </source>
</evidence>